<keyword evidence="1" id="KW-0812">Transmembrane</keyword>
<evidence type="ECO:0000313" key="3">
    <source>
        <dbReference type="Proteomes" id="UP001596039"/>
    </source>
</evidence>
<reference evidence="3" key="1">
    <citation type="journal article" date="2019" name="Int. J. Syst. Evol. Microbiol.">
        <title>The Global Catalogue of Microorganisms (GCM) 10K type strain sequencing project: providing services to taxonomists for standard genome sequencing and annotation.</title>
        <authorList>
            <consortium name="The Broad Institute Genomics Platform"/>
            <consortium name="The Broad Institute Genome Sequencing Center for Infectious Disease"/>
            <person name="Wu L."/>
            <person name="Ma J."/>
        </authorList>
    </citation>
    <scope>NUCLEOTIDE SEQUENCE [LARGE SCALE GENOMIC DNA]</scope>
    <source>
        <strain evidence="3">CGMCC 4.6997</strain>
    </source>
</reference>
<evidence type="ECO:0000313" key="2">
    <source>
        <dbReference type="EMBL" id="MFC5502168.1"/>
    </source>
</evidence>
<dbReference type="EMBL" id="JBHSMG010000002">
    <property type="protein sequence ID" value="MFC5502168.1"/>
    <property type="molecule type" value="Genomic_DNA"/>
</dbReference>
<evidence type="ECO:0008006" key="4">
    <source>
        <dbReference type="Google" id="ProtNLM"/>
    </source>
</evidence>
<keyword evidence="1" id="KW-0472">Membrane</keyword>
<feature type="transmembrane region" description="Helical" evidence="1">
    <location>
        <begin position="25"/>
        <end position="45"/>
    </location>
</feature>
<keyword evidence="1" id="KW-1133">Transmembrane helix</keyword>
<keyword evidence="3" id="KW-1185">Reference proteome</keyword>
<dbReference type="RefSeq" id="WP_386739869.1">
    <property type="nucleotide sequence ID" value="NZ_JBHSMG010000002.1"/>
</dbReference>
<comment type="caution">
    <text evidence="2">The sequence shown here is derived from an EMBL/GenBank/DDBJ whole genome shotgun (WGS) entry which is preliminary data.</text>
</comment>
<name>A0ABW0NR39_9MICO</name>
<protein>
    <recommendedName>
        <fullName evidence="4">Potassium transporter Trk</fullName>
    </recommendedName>
</protein>
<feature type="transmembrane region" description="Helical" evidence="1">
    <location>
        <begin position="57"/>
        <end position="79"/>
    </location>
</feature>
<accession>A0ABW0NR39</accession>
<gene>
    <name evidence="2" type="ORF">ACFPJ4_07945</name>
</gene>
<dbReference type="Proteomes" id="UP001596039">
    <property type="component" value="Unassembled WGS sequence"/>
</dbReference>
<proteinExistence type="predicted"/>
<sequence>MTTPQPSLAESATQVRVRRAPRLPVFLLLGAVVGAIVTLIVTGLAPADPKIGFAATYGYFCFYGVPAGVVLGAIVGLLLDRRSVRRSRIVAAEREQVGPPEA</sequence>
<evidence type="ECO:0000256" key="1">
    <source>
        <dbReference type="SAM" id="Phobius"/>
    </source>
</evidence>
<organism evidence="2 3">
    <name type="scientific">Lysinimonas soli</name>
    <dbReference type="NCBI Taxonomy" id="1074233"/>
    <lineage>
        <taxon>Bacteria</taxon>
        <taxon>Bacillati</taxon>
        <taxon>Actinomycetota</taxon>
        <taxon>Actinomycetes</taxon>
        <taxon>Micrococcales</taxon>
        <taxon>Microbacteriaceae</taxon>
        <taxon>Lysinimonas</taxon>
    </lineage>
</organism>